<sequence>MVSLHRIPRPRSPQGWKKGTSLVAIPRQEQKTRIFISRMSPHINVNQIQNIVGEFVDVQPEVEQIKTRNDTYASFLVQEPDRPALPRFPAP</sequence>
<dbReference type="Proteomes" id="UP000324222">
    <property type="component" value="Unassembled WGS sequence"/>
</dbReference>
<comment type="caution">
    <text evidence="1">The sequence shown here is derived from an EMBL/GenBank/DDBJ whole genome shotgun (WGS) entry which is preliminary data.</text>
</comment>
<evidence type="ECO:0000313" key="2">
    <source>
        <dbReference type="Proteomes" id="UP000324222"/>
    </source>
</evidence>
<evidence type="ECO:0000313" key="1">
    <source>
        <dbReference type="EMBL" id="MPC47366.1"/>
    </source>
</evidence>
<dbReference type="EMBL" id="VSRR010007702">
    <property type="protein sequence ID" value="MPC47366.1"/>
    <property type="molecule type" value="Genomic_DNA"/>
</dbReference>
<dbReference type="AlphaFoldDB" id="A0A5B7FPI2"/>
<accession>A0A5B7FPI2</accession>
<reference evidence="1 2" key="1">
    <citation type="submission" date="2019-05" db="EMBL/GenBank/DDBJ databases">
        <title>Another draft genome of Portunus trituberculatus and its Hox gene families provides insights of decapod evolution.</title>
        <authorList>
            <person name="Jeong J.-H."/>
            <person name="Song I."/>
            <person name="Kim S."/>
            <person name="Choi T."/>
            <person name="Kim D."/>
            <person name="Ryu S."/>
            <person name="Kim W."/>
        </authorList>
    </citation>
    <scope>NUCLEOTIDE SEQUENCE [LARGE SCALE GENOMIC DNA]</scope>
    <source>
        <tissue evidence="1">Muscle</tissue>
    </source>
</reference>
<protein>
    <submittedName>
        <fullName evidence="1">Uncharacterized protein</fullName>
    </submittedName>
</protein>
<keyword evidence="2" id="KW-1185">Reference proteome</keyword>
<name>A0A5B7FPI2_PORTR</name>
<proteinExistence type="predicted"/>
<gene>
    <name evidence="1" type="ORF">E2C01_041110</name>
</gene>
<organism evidence="1 2">
    <name type="scientific">Portunus trituberculatus</name>
    <name type="common">Swimming crab</name>
    <name type="synonym">Neptunus trituberculatus</name>
    <dbReference type="NCBI Taxonomy" id="210409"/>
    <lineage>
        <taxon>Eukaryota</taxon>
        <taxon>Metazoa</taxon>
        <taxon>Ecdysozoa</taxon>
        <taxon>Arthropoda</taxon>
        <taxon>Crustacea</taxon>
        <taxon>Multicrustacea</taxon>
        <taxon>Malacostraca</taxon>
        <taxon>Eumalacostraca</taxon>
        <taxon>Eucarida</taxon>
        <taxon>Decapoda</taxon>
        <taxon>Pleocyemata</taxon>
        <taxon>Brachyura</taxon>
        <taxon>Eubrachyura</taxon>
        <taxon>Portunoidea</taxon>
        <taxon>Portunidae</taxon>
        <taxon>Portuninae</taxon>
        <taxon>Portunus</taxon>
    </lineage>
</organism>